<dbReference type="PROSITE" id="PS00211">
    <property type="entry name" value="ABC_TRANSPORTER_1"/>
    <property type="match status" value="2"/>
</dbReference>
<keyword evidence="5" id="KW-0677">Repeat</keyword>
<dbReference type="Pfam" id="PF00005">
    <property type="entry name" value="ABC_tran"/>
    <property type="match status" value="2"/>
</dbReference>
<evidence type="ECO:0000256" key="5">
    <source>
        <dbReference type="ARBA" id="ARBA00022737"/>
    </source>
</evidence>
<dbReference type="CDD" id="cd03216">
    <property type="entry name" value="ABC_Carb_Monos_I"/>
    <property type="match status" value="1"/>
</dbReference>
<dbReference type="InterPro" id="IPR003439">
    <property type="entry name" value="ABC_transporter-like_ATP-bd"/>
</dbReference>
<dbReference type="Proteomes" id="UP000219621">
    <property type="component" value="Unassembled WGS sequence"/>
</dbReference>
<dbReference type="GO" id="GO:0005886">
    <property type="term" value="C:plasma membrane"/>
    <property type="evidence" value="ECO:0007669"/>
    <property type="project" value="UniProtKB-SubCell"/>
</dbReference>
<evidence type="ECO:0000256" key="8">
    <source>
        <dbReference type="ARBA" id="ARBA00022967"/>
    </source>
</evidence>
<dbReference type="InterPro" id="IPR017871">
    <property type="entry name" value="ABC_transporter-like_CS"/>
</dbReference>
<evidence type="ECO:0000313" key="12">
    <source>
        <dbReference type="EMBL" id="SOD93786.1"/>
    </source>
</evidence>
<evidence type="ECO:0000256" key="9">
    <source>
        <dbReference type="ARBA" id="ARBA00023136"/>
    </source>
</evidence>
<accession>A0A286GEY5</accession>
<proteinExistence type="predicted"/>
<dbReference type="GO" id="GO:0005524">
    <property type="term" value="F:ATP binding"/>
    <property type="evidence" value="ECO:0007669"/>
    <property type="project" value="UniProtKB-KW"/>
</dbReference>
<keyword evidence="13" id="KW-1185">Reference proteome</keyword>
<feature type="domain" description="ABC transporter" evidence="11">
    <location>
        <begin position="273"/>
        <end position="521"/>
    </location>
</feature>
<dbReference type="PROSITE" id="PS50893">
    <property type="entry name" value="ABC_TRANSPORTER_2"/>
    <property type="match status" value="2"/>
</dbReference>
<feature type="domain" description="ABC transporter" evidence="11">
    <location>
        <begin position="21"/>
        <end position="252"/>
    </location>
</feature>
<evidence type="ECO:0000256" key="2">
    <source>
        <dbReference type="ARBA" id="ARBA00022448"/>
    </source>
</evidence>
<reference evidence="12 13" key="1">
    <citation type="submission" date="2017-09" db="EMBL/GenBank/DDBJ databases">
        <authorList>
            <person name="Ehlers B."/>
            <person name="Leendertz F.H."/>
        </authorList>
    </citation>
    <scope>NUCLEOTIDE SEQUENCE [LARGE SCALE GENOMIC DNA]</scope>
    <source>
        <strain evidence="12 13">USBA 140</strain>
    </source>
</reference>
<evidence type="ECO:0000256" key="6">
    <source>
        <dbReference type="ARBA" id="ARBA00022741"/>
    </source>
</evidence>
<dbReference type="GO" id="GO:0016887">
    <property type="term" value="F:ATP hydrolysis activity"/>
    <property type="evidence" value="ECO:0007669"/>
    <property type="project" value="InterPro"/>
</dbReference>
<dbReference type="PANTHER" id="PTHR43790:SF4">
    <property type="entry name" value="GUANOSINE IMPORT ATP-BINDING PROTEIN NUPO"/>
    <property type="match status" value="1"/>
</dbReference>
<keyword evidence="3" id="KW-1003">Cell membrane</keyword>
<evidence type="ECO:0000256" key="3">
    <source>
        <dbReference type="ARBA" id="ARBA00022475"/>
    </source>
</evidence>
<gene>
    <name evidence="12" type="ORF">SAMN05421508_103196</name>
</gene>
<dbReference type="SMART" id="SM00382">
    <property type="entry name" value="AAA"/>
    <property type="match status" value="1"/>
</dbReference>
<sequence>MSPTPRTDADRTESAPPTPRLALHGITKVFPGTIANQDVSLSLLPGEIHALLGENGAGKSTLVKIVYGLLQADAGEIRWEGAPTVIASPAEARRLGIGMVFQHFSLFDSLTVAENVALGTGDRTPMRQLEERIREVSTRYGLPLDPRRPVHALSVGERQRVEIVRCLLQDPRLLIMDEPTSVLTPQEAEQLFETLRRLREEGRTILYISHKLEEIRVLCDRATILRAGKVVDAVNPREKTARQLAQAMIGSDFATPARAAAAAVEAPRGDGLLEVERLNLASGTPFGTTLVDVSLSLHPGEILGIAGVAGNGQFELLSALSGETLVQDARSVRIAGAPAGHLDPRRRRELGLGFVPEERLGRGAVPDMSLAENALLSRGGGADDMVSRGLISFRKAHGLAERIISAYNVVAGNGARATAKSLSGGNLQKFIIGREIMRKPRILIAAHPTWGVDAGAAAAIHQALLDLRDQGTAVLIVSQDLDELFVLSDRIAVMSHGRLSESRPAHEATVEQIGLLMGGVFETSDAWEADAHAH</sequence>
<dbReference type="InterPro" id="IPR003593">
    <property type="entry name" value="AAA+_ATPase"/>
</dbReference>
<keyword evidence="7 12" id="KW-0067">ATP-binding</keyword>
<name>A0A286GEY5_9PROT</name>
<dbReference type="RefSeq" id="WP_097278568.1">
    <property type="nucleotide sequence ID" value="NZ_OCNJ01000003.1"/>
</dbReference>
<dbReference type="AlphaFoldDB" id="A0A286GEY5"/>
<dbReference type="Gene3D" id="3.40.50.300">
    <property type="entry name" value="P-loop containing nucleotide triphosphate hydrolases"/>
    <property type="match status" value="2"/>
</dbReference>
<dbReference type="OrthoDB" id="7283113at2"/>
<organism evidence="12 13">
    <name type="scientific">Caenispirillum bisanense</name>
    <dbReference type="NCBI Taxonomy" id="414052"/>
    <lineage>
        <taxon>Bacteria</taxon>
        <taxon>Pseudomonadati</taxon>
        <taxon>Pseudomonadota</taxon>
        <taxon>Alphaproteobacteria</taxon>
        <taxon>Rhodospirillales</taxon>
        <taxon>Novispirillaceae</taxon>
        <taxon>Caenispirillum</taxon>
    </lineage>
</organism>
<feature type="region of interest" description="Disordered" evidence="10">
    <location>
        <begin position="1"/>
        <end position="20"/>
    </location>
</feature>
<dbReference type="CDD" id="cd03215">
    <property type="entry name" value="ABC_Carb_Monos_II"/>
    <property type="match status" value="1"/>
</dbReference>
<keyword evidence="4" id="KW-0762">Sugar transport</keyword>
<dbReference type="InterPro" id="IPR027417">
    <property type="entry name" value="P-loop_NTPase"/>
</dbReference>
<keyword evidence="2" id="KW-0813">Transport</keyword>
<dbReference type="SUPFAM" id="SSF52540">
    <property type="entry name" value="P-loop containing nucleoside triphosphate hydrolases"/>
    <property type="match status" value="2"/>
</dbReference>
<evidence type="ECO:0000256" key="7">
    <source>
        <dbReference type="ARBA" id="ARBA00022840"/>
    </source>
</evidence>
<dbReference type="PANTHER" id="PTHR43790">
    <property type="entry name" value="CARBOHYDRATE TRANSPORT ATP-BINDING PROTEIN MG119-RELATED"/>
    <property type="match status" value="1"/>
</dbReference>
<evidence type="ECO:0000313" key="13">
    <source>
        <dbReference type="Proteomes" id="UP000219621"/>
    </source>
</evidence>
<keyword evidence="8" id="KW-1278">Translocase</keyword>
<comment type="subcellular location">
    <subcellularLocation>
        <location evidence="1">Cell membrane</location>
        <topology evidence="1">Peripheral membrane protein</topology>
    </subcellularLocation>
</comment>
<keyword evidence="6" id="KW-0547">Nucleotide-binding</keyword>
<protein>
    <submittedName>
        <fullName evidence="12">Nucleoside ABC transporter ATP-binding protein</fullName>
    </submittedName>
</protein>
<evidence type="ECO:0000256" key="1">
    <source>
        <dbReference type="ARBA" id="ARBA00004202"/>
    </source>
</evidence>
<dbReference type="InterPro" id="IPR050107">
    <property type="entry name" value="ABC_carbohydrate_import_ATPase"/>
</dbReference>
<evidence type="ECO:0000259" key="11">
    <source>
        <dbReference type="PROSITE" id="PS50893"/>
    </source>
</evidence>
<dbReference type="EMBL" id="OCNJ01000003">
    <property type="protein sequence ID" value="SOD93786.1"/>
    <property type="molecule type" value="Genomic_DNA"/>
</dbReference>
<evidence type="ECO:0000256" key="4">
    <source>
        <dbReference type="ARBA" id="ARBA00022597"/>
    </source>
</evidence>
<evidence type="ECO:0000256" key="10">
    <source>
        <dbReference type="SAM" id="MobiDB-lite"/>
    </source>
</evidence>
<keyword evidence="9" id="KW-0472">Membrane</keyword>
<dbReference type="FunFam" id="3.40.50.300:FF:000127">
    <property type="entry name" value="Ribose import ATP-binding protein RbsA"/>
    <property type="match status" value="1"/>
</dbReference>